<gene>
    <name evidence="1" type="ORF">S12H4_28242</name>
</gene>
<name>X1UQT4_9ZZZZ</name>
<sequence>GGDVVTPTVTIETADTVGAIVTINFVLFGRKARALVEPIA</sequence>
<reference evidence="1" key="1">
    <citation type="journal article" date="2014" name="Front. Microbiol.">
        <title>High frequency of phylogenetically diverse reductive dehalogenase-homologous genes in deep subseafloor sedimentary metagenomes.</title>
        <authorList>
            <person name="Kawai M."/>
            <person name="Futagami T."/>
            <person name="Toyoda A."/>
            <person name="Takaki Y."/>
            <person name="Nishi S."/>
            <person name="Hori S."/>
            <person name="Arai W."/>
            <person name="Tsubouchi T."/>
            <person name="Morono Y."/>
            <person name="Uchiyama I."/>
            <person name="Ito T."/>
            <person name="Fujiyama A."/>
            <person name="Inagaki F."/>
            <person name="Takami H."/>
        </authorList>
    </citation>
    <scope>NUCLEOTIDE SEQUENCE</scope>
    <source>
        <strain evidence="1">Expedition CK06-06</strain>
    </source>
</reference>
<dbReference type="EMBL" id="BARW01016188">
    <property type="protein sequence ID" value="GAJ02251.1"/>
    <property type="molecule type" value="Genomic_DNA"/>
</dbReference>
<proteinExistence type="predicted"/>
<comment type="caution">
    <text evidence="1">The sequence shown here is derived from an EMBL/GenBank/DDBJ whole genome shotgun (WGS) entry which is preliminary data.</text>
</comment>
<feature type="non-terminal residue" evidence="1">
    <location>
        <position position="1"/>
    </location>
</feature>
<organism evidence="1">
    <name type="scientific">marine sediment metagenome</name>
    <dbReference type="NCBI Taxonomy" id="412755"/>
    <lineage>
        <taxon>unclassified sequences</taxon>
        <taxon>metagenomes</taxon>
        <taxon>ecological metagenomes</taxon>
    </lineage>
</organism>
<dbReference type="AlphaFoldDB" id="X1UQT4"/>
<evidence type="ECO:0000313" key="1">
    <source>
        <dbReference type="EMBL" id="GAJ02251.1"/>
    </source>
</evidence>
<accession>X1UQT4</accession>
<protein>
    <submittedName>
        <fullName evidence="1">Uncharacterized protein</fullName>
    </submittedName>
</protein>